<dbReference type="PROSITE" id="PS00600">
    <property type="entry name" value="AA_TRANSFER_CLASS_3"/>
    <property type="match status" value="1"/>
</dbReference>
<dbReference type="InterPro" id="IPR015421">
    <property type="entry name" value="PyrdxlP-dep_Trfase_major"/>
</dbReference>
<dbReference type="NCBIfam" id="TIGR01885">
    <property type="entry name" value="Orn_aminotrans"/>
    <property type="match status" value="1"/>
</dbReference>
<name>A0AAD9KLX4_RIDPI</name>
<organism evidence="10 11">
    <name type="scientific">Ridgeia piscesae</name>
    <name type="common">Tubeworm</name>
    <dbReference type="NCBI Taxonomy" id="27915"/>
    <lineage>
        <taxon>Eukaryota</taxon>
        <taxon>Metazoa</taxon>
        <taxon>Spiralia</taxon>
        <taxon>Lophotrochozoa</taxon>
        <taxon>Annelida</taxon>
        <taxon>Polychaeta</taxon>
        <taxon>Sedentaria</taxon>
        <taxon>Canalipalpata</taxon>
        <taxon>Sabellida</taxon>
        <taxon>Siboglinidae</taxon>
        <taxon>Ridgeia</taxon>
    </lineage>
</organism>
<keyword evidence="5 9" id="KW-0032">Aminotransferase</keyword>
<dbReference type="Gene3D" id="3.90.1150.10">
    <property type="entry name" value="Aspartate Aminotransferase, domain 1"/>
    <property type="match status" value="1"/>
</dbReference>
<dbReference type="InterPro" id="IPR005814">
    <property type="entry name" value="Aminotrans_3"/>
</dbReference>
<evidence type="ECO:0000313" key="10">
    <source>
        <dbReference type="EMBL" id="KAK2173706.1"/>
    </source>
</evidence>
<evidence type="ECO:0000256" key="1">
    <source>
        <dbReference type="ARBA" id="ARBA00001933"/>
    </source>
</evidence>
<dbReference type="FunFam" id="3.40.640.10:FF:000011">
    <property type="entry name" value="Ornithine aminotransferase"/>
    <property type="match status" value="1"/>
</dbReference>
<dbReference type="InterPro" id="IPR049704">
    <property type="entry name" value="Aminotrans_3_PPA_site"/>
</dbReference>
<dbReference type="GO" id="GO:0042802">
    <property type="term" value="F:identical protein binding"/>
    <property type="evidence" value="ECO:0007669"/>
    <property type="project" value="TreeGrafter"/>
</dbReference>
<dbReference type="InterPro" id="IPR015424">
    <property type="entry name" value="PyrdxlP-dep_Trfase"/>
</dbReference>
<dbReference type="InterPro" id="IPR050103">
    <property type="entry name" value="Class-III_PLP-dep_AT"/>
</dbReference>
<evidence type="ECO:0000256" key="7">
    <source>
        <dbReference type="ARBA" id="ARBA00022898"/>
    </source>
</evidence>
<dbReference type="Proteomes" id="UP001209878">
    <property type="component" value="Unassembled WGS sequence"/>
</dbReference>
<comment type="caution">
    <text evidence="10">The sequence shown here is derived from an EMBL/GenBank/DDBJ whole genome shotgun (WGS) entry which is preliminary data.</text>
</comment>
<dbReference type="GO" id="GO:0030170">
    <property type="term" value="F:pyridoxal phosphate binding"/>
    <property type="evidence" value="ECO:0007669"/>
    <property type="project" value="InterPro"/>
</dbReference>
<dbReference type="GO" id="GO:0010121">
    <property type="term" value="P:L-arginine catabolic process to proline via ornithine"/>
    <property type="evidence" value="ECO:0007669"/>
    <property type="project" value="TreeGrafter"/>
</dbReference>
<dbReference type="GO" id="GO:0005737">
    <property type="term" value="C:cytoplasm"/>
    <property type="evidence" value="ECO:0007669"/>
    <property type="project" value="TreeGrafter"/>
</dbReference>
<comment type="catalytic activity">
    <reaction evidence="9">
        <text>a 2-oxocarboxylate + L-ornithine = L-glutamate 5-semialdehyde + an L-alpha-amino acid</text>
        <dbReference type="Rhea" id="RHEA:13877"/>
        <dbReference type="ChEBI" id="CHEBI:35179"/>
        <dbReference type="ChEBI" id="CHEBI:46911"/>
        <dbReference type="ChEBI" id="CHEBI:58066"/>
        <dbReference type="ChEBI" id="CHEBI:59869"/>
        <dbReference type="EC" id="2.6.1.13"/>
    </reaction>
</comment>
<dbReference type="AlphaFoldDB" id="A0AAD9KLX4"/>
<dbReference type="SUPFAM" id="SSF53383">
    <property type="entry name" value="PLP-dependent transferases"/>
    <property type="match status" value="1"/>
</dbReference>
<dbReference type="PIRSF" id="PIRSF000521">
    <property type="entry name" value="Transaminase_4ab_Lys_Orn"/>
    <property type="match status" value="1"/>
</dbReference>
<evidence type="ECO:0000256" key="8">
    <source>
        <dbReference type="RuleBase" id="RU003560"/>
    </source>
</evidence>
<dbReference type="GO" id="GO:0019544">
    <property type="term" value="P:L-arginine catabolic process to L-glutamate"/>
    <property type="evidence" value="ECO:0007669"/>
    <property type="project" value="TreeGrafter"/>
</dbReference>
<dbReference type="InterPro" id="IPR015422">
    <property type="entry name" value="PyrdxlP-dep_Trfase_small"/>
</dbReference>
<comment type="cofactor">
    <cofactor evidence="1 9">
        <name>pyridoxal 5'-phosphate</name>
        <dbReference type="ChEBI" id="CHEBI:597326"/>
    </cofactor>
</comment>
<evidence type="ECO:0000256" key="3">
    <source>
        <dbReference type="ARBA" id="ARBA00008954"/>
    </source>
</evidence>
<keyword evidence="7 8" id="KW-0663">Pyridoxal phosphate</keyword>
<gene>
    <name evidence="10" type="ORF">NP493_853g01090</name>
</gene>
<proteinExistence type="inferred from homology"/>
<comment type="similarity">
    <text evidence="3 8">Belongs to the class-III pyridoxal-phosphate-dependent aminotransferase family.</text>
</comment>
<evidence type="ECO:0000256" key="4">
    <source>
        <dbReference type="ARBA" id="ARBA00012924"/>
    </source>
</evidence>
<protein>
    <recommendedName>
        <fullName evidence="4 9">Ornithine aminotransferase</fullName>
        <ecNumber evidence="4 9">2.6.1.13</ecNumber>
    </recommendedName>
</protein>
<dbReference type="PANTHER" id="PTHR11986">
    <property type="entry name" value="AMINOTRANSFERASE CLASS III"/>
    <property type="match status" value="1"/>
</dbReference>
<keyword evidence="11" id="KW-1185">Reference proteome</keyword>
<dbReference type="Gene3D" id="3.40.640.10">
    <property type="entry name" value="Type I PLP-dependent aspartate aminotransferase-like (Major domain)"/>
    <property type="match status" value="1"/>
</dbReference>
<dbReference type="EC" id="2.6.1.13" evidence="4 9"/>
<accession>A0AAD9KLX4</accession>
<evidence type="ECO:0000313" key="11">
    <source>
        <dbReference type="Proteomes" id="UP001209878"/>
    </source>
</evidence>
<dbReference type="FunFam" id="3.90.1150.10:FF:000152">
    <property type="entry name" value="Ornithine aminotransferase"/>
    <property type="match status" value="1"/>
</dbReference>
<sequence>MLSRNSIHHLRQVTRRIKHGFTHQTRSAGVTAASQKVFDREKRYGAHNYASVPVALTRAEGVYVWDVDGKRYFDFLSSYSAVNQGHCHPRLVRVLQQQAERLTLTSRAFYSDVLGEYEEYITNLFGYDKVLPMNTGVETGETSVKLARKWAYKVKGVPQGQAKHVFCENNFWGRTIAAVSASTDPVAYNDYSPFVPGFIIIPFNDLDALDKATQDPDVCSFMVEPIQGEAGVVVPDNGYIQGVRDICTKNNVLFIADEVQTGLGRTGKRLCVDHEGVKPDMVLLGKALSGGLYPVSAVLANDEVMLTILPGEHGSTYGGNALGSRIAIEALKVCEEERLAENSERLGVLLREELNKISKDLVTVVRGMGLFNAIVIKPPLDAWDVCLRMRDNGLLAKPTHGDKIRFSPPLVITEEQLWQCIDIIRKSLEESA</sequence>
<evidence type="ECO:0000256" key="6">
    <source>
        <dbReference type="ARBA" id="ARBA00022679"/>
    </source>
</evidence>
<evidence type="ECO:0000256" key="5">
    <source>
        <dbReference type="ARBA" id="ARBA00022576"/>
    </source>
</evidence>
<comment type="pathway">
    <text evidence="2 9">Amino-acid biosynthesis; L-proline biosynthesis; L-glutamate 5-semialdehyde from L-ornithine: step 1/1.</text>
</comment>
<evidence type="ECO:0000256" key="9">
    <source>
        <dbReference type="RuleBase" id="RU365036"/>
    </source>
</evidence>
<dbReference type="PANTHER" id="PTHR11986:SF18">
    <property type="entry name" value="ORNITHINE AMINOTRANSFERASE, MITOCHONDRIAL"/>
    <property type="match status" value="1"/>
</dbReference>
<dbReference type="Pfam" id="PF00202">
    <property type="entry name" value="Aminotran_3"/>
    <property type="match status" value="1"/>
</dbReference>
<dbReference type="EMBL" id="JAODUO010000854">
    <property type="protein sequence ID" value="KAK2173706.1"/>
    <property type="molecule type" value="Genomic_DNA"/>
</dbReference>
<dbReference type="InterPro" id="IPR010164">
    <property type="entry name" value="Orn_aminotrans"/>
</dbReference>
<dbReference type="CDD" id="cd00610">
    <property type="entry name" value="OAT_like"/>
    <property type="match status" value="1"/>
</dbReference>
<evidence type="ECO:0000256" key="2">
    <source>
        <dbReference type="ARBA" id="ARBA00004998"/>
    </source>
</evidence>
<keyword evidence="6 9" id="KW-0808">Transferase</keyword>
<reference evidence="10" key="1">
    <citation type="journal article" date="2023" name="Mol. Biol. Evol.">
        <title>Third-Generation Sequencing Reveals the Adaptive Role of the Epigenome in Three Deep-Sea Polychaetes.</title>
        <authorList>
            <person name="Perez M."/>
            <person name="Aroh O."/>
            <person name="Sun Y."/>
            <person name="Lan Y."/>
            <person name="Juniper S.K."/>
            <person name="Young C.R."/>
            <person name="Angers B."/>
            <person name="Qian P.Y."/>
        </authorList>
    </citation>
    <scope>NUCLEOTIDE SEQUENCE</scope>
    <source>
        <strain evidence="10">R07B-5</strain>
    </source>
</reference>
<dbReference type="GO" id="GO:0004587">
    <property type="term" value="F:ornithine aminotransferase activity"/>
    <property type="evidence" value="ECO:0007669"/>
    <property type="project" value="UniProtKB-EC"/>
</dbReference>